<dbReference type="AlphaFoldDB" id="A0A1F6VFI5"/>
<dbReference type="GO" id="GO:0004016">
    <property type="term" value="F:adenylate cyclase activity"/>
    <property type="evidence" value="ECO:0007669"/>
    <property type="project" value="UniProtKB-ARBA"/>
</dbReference>
<dbReference type="InterPro" id="IPR029787">
    <property type="entry name" value="Nucleotide_cyclase"/>
</dbReference>
<dbReference type="PANTHER" id="PTHR43081">
    <property type="entry name" value="ADENYLATE CYCLASE, TERMINAL-DIFFERENTIATION SPECIFIC-RELATED"/>
    <property type="match status" value="1"/>
</dbReference>
<evidence type="ECO:0000259" key="1">
    <source>
        <dbReference type="PROSITE" id="PS50125"/>
    </source>
</evidence>
<dbReference type="Proteomes" id="UP000179076">
    <property type="component" value="Unassembled WGS sequence"/>
</dbReference>
<organism evidence="2 3">
    <name type="scientific">Candidatus Muproteobacteria bacterium RBG_16_60_9</name>
    <dbReference type="NCBI Taxonomy" id="1817755"/>
    <lineage>
        <taxon>Bacteria</taxon>
        <taxon>Pseudomonadati</taxon>
        <taxon>Pseudomonadota</taxon>
        <taxon>Candidatus Muproteobacteria</taxon>
    </lineage>
</organism>
<sequence>MSDHDKAGTTTAMRSEPLAQQQGNEALWAQVFAQGHPELNKQHRLHKKLPSDPRCKLCYVPFGGVGGWVMRRRGKGRNSRNPNFCNACDGFIQAFPGGADVELSVLYVDVRNSTQFADNASAATVSRRINAFLDQVTDVITKADGFVLAFYGDCVVAVWPPGFSGPQHAQKCLRAARQLGRLQMRDTDGNSIPVGVAAHAGSVFIGTVSALQGSFRDVSIFGRNVNVLARLAAQAKPAEALVTREILEAAGEGTGAWQQRSLQLKGIAEPVTAFSFL</sequence>
<dbReference type="GO" id="GO:0035556">
    <property type="term" value="P:intracellular signal transduction"/>
    <property type="evidence" value="ECO:0007669"/>
    <property type="project" value="InterPro"/>
</dbReference>
<reference evidence="2 3" key="1">
    <citation type="journal article" date="2016" name="Nat. Commun.">
        <title>Thousands of microbial genomes shed light on interconnected biogeochemical processes in an aquifer system.</title>
        <authorList>
            <person name="Anantharaman K."/>
            <person name="Brown C.T."/>
            <person name="Hug L.A."/>
            <person name="Sharon I."/>
            <person name="Castelle C.J."/>
            <person name="Probst A.J."/>
            <person name="Thomas B.C."/>
            <person name="Singh A."/>
            <person name="Wilkins M.J."/>
            <person name="Karaoz U."/>
            <person name="Brodie E.L."/>
            <person name="Williams K.H."/>
            <person name="Hubbard S.S."/>
            <person name="Banfield J.F."/>
        </authorList>
    </citation>
    <scope>NUCLEOTIDE SEQUENCE [LARGE SCALE GENOMIC DNA]</scope>
</reference>
<dbReference type="CDD" id="cd07302">
    <property type="entry name" value="CHD"/>
    <property type="match status" value="1"/>
</dbReference>
<dbReference type="GO" id="GO:0009190">
    <property type="term" value="P:cyclic nucleotide biosynthetic process"/>
    <property type="evidence" value="ECO:0007669"/>
    <property type="project" value="InterPro"/>
</dbReference>
<dbReference type="PROSITE" id="PS50125">
    <property type="entry name" value="GUANYLATE_CYCLASE_2"/>
    <property type="match status" value="1"/>
</dbReference>
<comment type="caution">
    <text evidence="2">The sequence shown here is derived from an EMBL/GenBank/DDBJ whole genome shotgun (WGS) entry which is preliminary data.</text>
</comment>
<dbReference type="EMBL" id="MFSP01000041">
    <property type="protein sequence ID" value="OGI68345.1"/>
    <property type="molecule type" value="Genomic_DNA"/>
</dbReference>
<dbReference type="Gene3D" id="3.30.70.1230">
    <property type="entry name" value="Nucleotide cyclase"/>
    <property type="match status" value="1"/>
</dbReference>
<gene>
    <name evidence="2" type="ORF">A2W18_01095</name>
</gene>
<evidence type="ECO:0000313" key="3">
    <source>
        <dbReference type="Proteomes" id="UP000179076"/>
    </source>
</evidence>
<evidence type="ECO:0000313" key="2">
    <source>
        <dbReference type="EMBL" id="OGI68345.1"/>
    </source>
</evidence>
<proteinExistence type="predicted"/>
<name>A0A1F6VFI5_9PROT</name>
<dbReference type="SUPFAM" id="SSF55073">
    <property type="entry name" value="Nucleotide cyclase"/>
    <property type="match status" value="1"/>
</dbReference>
<dbReference type="InterPro" id="IPR050697">
    <property type="entry name" value="Adenylyl/Guanylyl_Cyclase_3/4"/>
</dbReference>
<feature type="domain" description="Guanylate cyclase" evidence="1">
    <location>
        <begin position="104"/>
        <end position="232"/>
    </location>
</feature>
<dbReference type="Pfam" id="PF00211">
    <property type="entry name" value="Guanylate_cyc"/>
    <property type="match status" value="1"/>
</dbReference>
<protein>
    <recommendedName>
        <fullName evidence="1">Guanylate cyclase domain-containing protein</fullName>
    </recommendedName>
</protein>
<dbReference type="PANTHER" id="PTHR43081:SF1">
    <property type="entry name" value="ADENYLATE CYCLASE, TERMINAL-DIFFERENTIATION SPECIFIC"/>
    <property type="match status" value="1"/>
</dbReference>
<dbReference type="InterPro" id="IPR001054">
    <property type="entry name" value="A/G_cyclase"/>
</dbReference>
<accession>A0A1F6VFI5</accession>